<dbReference type="AlphaFoldDB" id="A0AAV7BMM1"/>
<evidence type="ECO:0000256" key="1">
    <source>
        <dbReference type="SAM" id="MobiDB-lite"/>
    </source>
</evidence>
<feature type="compositionally biased region" description="Basic and acidic residues" evidence="1">
    <location>
        <begin position="1"/>
        <end position="11"/>
    </location>
</feature>
<evidence type="ECO:0000313" key="2">
    <source>
        <dbReference type="EMBL" id="KAG8573533.1"/>
    </source>
</evidence>
<feature type="region of interest" description="Disordered" evidence="1">
    <location>
        <begin position="1"/>
        <end position="191"/>
    </location>
</feature>
<feature type="compositionally biased region" description="Polar residues" evidence="1">
    <location>
        <begin position="32"/>
        <end position="44"/>
    </location>
</feature>
<protein>
    <submittedName>
        <fullName evidence="2">Uncharacterized protein</fullName>
    </submittedName>
</protein>
<feature type="compositionally biased region" description="Low complexity" evidence="1">
    <location>
        <begin position="144"/>
        <end position="160"/>
    </location>
</feature>
<dbReference type="Proteomes" id="UP000824782">
    <property type="component" value="Unassembled WGS sequence"/>
</dbReference>
<accession>A0AAV7BMM1</accession>
<evidence type="ECO:0000313" key="3">
    <source>
        <dbReference type="Proteomes" id="UP000824782"/>
    </source>
</evidence>
<keyword evidence="3" id="KW-1185">Reference proteome</keyword>
<sequence length="191" mass="20490">MYDPNEGDRNADISPTSEPGDSKMLEPKENLGSETKTLVSSSPNADIKGKDSKGKMKKRKGKSQKSRGKRPSTASIDIKVPKDGGRRSSKVILQGGTPSKGKAMLNEEASILTPDPSIQPRKSEESGPQQEIPGGPMSSKSMEKQQGGQQSLGSRSSLLSSDEEEKSGRDKQVGKKHRLVQTCGVQSVLQK</sequence>
<proteinExistence type="predicted"/>
<feature type="compositionally biased region" description="Basic residues" evidence="1">
    <location>
        <begin position="55"/>
        <end position="70"/>
    </location>
</feature>
<comment type="caution">
    <text evidence="2">The sequence shown here is derived from an EMBL/GenBank/DDBJ whole genome shotgun (WGS) entry which is preliminary data.</text>
</comment>
<feature type="compositionally biased region" description="Basic and acidic residues" evidence="1">
    <location>
        <begin position="20"/>
        <end position="31"/>
    </location>
</feature>
<gene>
    <name evidence="2" type="ORF">GDO81_012448</name>
</gene>
<reference evidence="2" key="1">
    <citation type="thesis" date="2020" institute="ProQuest LLC" country="789 East Eisenhower Parkway, Ann Arbor, MI, USA">
        <title>Comparative Genomics and Chromosome Evolution.</title>
        <authorList>
            <person name="Mudd A.B."/>
        </authorList>
    </citation>
    <scope>NUCLEOTIDE SEQUENCE</scope>
    <source>
        <strain evidence="2">237g6f4</strain>
        <tissue evidence="2">Blood</tissue>
    </source>
</reference>
<dbReference type="EMBL" id="WNYA01000005">
    <property type="protein sequence ID" value="KAG8573533.1"/>
    <property type="molecule type" value="Genomic_DNA"/>
</dbReference>
<organism evidence="2 3">
    <name type="scientific">Engystomops pustulosus</name>
    <name type="common">Tungara frog</name>
    <name type="synonym">Physalaemus pustulosus</name>
    <dbReference type="NCBI Taxonomy" id="76066"/>
    <lineage>
        <taxon>Eukaryota</taxon>
        <taxon>Metazoa</taxon>
        <taxon>Chordata</taxon>
        <taxon>Craniata</taxon>
        <taxon>Vertebrata</taxon>
        <taxon>Euteleostomi</taxon>
        <taxon>Amphibia</taxon>
        <taxon>Batrachia</taxon>
        <taxon>Anura</taxon>
        <taxon>Neobatrachia</taxon>
        <taxon>Hyloidea</taxon>
        <taxon>Leptodactylidae</taxon>
        <taxon>Leiuperinae</taxon>
        <taxon>Engystomops</taxon>
    </lineage>
</organism>
<name>A0AAV7BMM1_ENGPU</name>